<comment type="caution">
    <text evidence="6">The sequence shown here is derived from an EMBL/GenBank/DDBJ whole genome shotgun (WGS) entry which is preliminary data.</text>
</comment>
<keyword evidence="2" id="KW-0732">Signal</keyword>
<dbReference type="Gene3D" id="2.10.25.10">
    <property type="entry name" value="Laminin"/>
    <property type="match status" value="1"/>
</dbReference>
<dbReference type="CDD" id="cd00054">
    <property type="entry name" value="EGF_CA"/>
    <property type="match status" value="1"/>
</dbReference>
<dbReference type="PROSITE" id="PS50022">
    <property type="entry name" value="FA58C_3"/>
    <property type="match status" value="1"/>
</dbReference>
<dbReference type="SUPFAM" id="SSF57196">
    <property type="entry name" value="EGF/Laminin"/>
    <property type="match status" value="1"/>
</dbReference>
<dbReference type="SUPFAM" id="SSF49785">
    <property type="entry name" value="Galactose-binding domain-like"/>
    <property type="match status" value="1"/>
</dbReference>
<dbReference type="Pfam" id="PF00024">
    <property type="entry name" value="PAN_1"/>
    <property type="match status" value="1"/>
</dbReference>
<evidence type="ECO:0000259" key="4">
    <source>
        <dbReference type="PROSITE" id="PS50026"/>
    </source>
</evidence>
<organism evidence="6 7">
    <name type="scientific">Acropora cervicornis</name>
    <name type="common">Staghorn coral</name>
    <dbReference type="NCBI Taxonomy" id="6130"/>
    <lineage>
        <taxon>Eukaryota</taxon>
        <taxon>Metazoa</taxon>
        <taxon>Cnidaria</taxon>
        <taxon>Anthozoa</taxon>
        <taxon>Hexacorallia</taxon>
        <taxon>Scleractinia</taxon>
        <taxon>Astrocoeniina</taxon>
        <taxon>Acroporidae</taxon>
        <taxon>Acropora</taxon>
    </lineage>
</organism>
<feature type="disulfide bond" evidence="1">
    <location>
        <begin position="109"/>
        <end position="126"/>
    </location>
</feature>
<evidence type="ECO:0000256" key="2">
    <source>
        <dbReference type="SAM" id="SignalP"/>
    </source>
</evidence>
<dbReference type="CDD" id="cd00057">
    <property type="entry name" value="FA58C"/>
    <property type="match status" value="1"/>
</dbReference>
<protein>
    <submittedName>
        <fullName evidence="6">EGF-like repeat and discoidin I-like domain-containing protein 3</fullName>
    </submittedName>
</protein>
<dbReference type="InterPro" id="IPR000421">
    <property type="entry name" value="FA58C"/>
</dbReference>
<comment type="caution">
    <text evidence="1">Lacks conserved residue(s) required for the propagation of feature annotation.</text>
</comment>
<name>A0AAD9R585_ACRCE</name>
<dbReference type="SMART" id="SM00231">
    <property type="entry name" value="FA58C"/>
    <property type="match status" value="1"/>
</dbReference>
<dbReference type="Gene3D" id="3.50.4.10">
    <property type="entry name" value="Hepatocyte Growth Factor"/>
    <property type="match status" value="1"/>
</dbReference>
<feature type="disulfide bond" evidence="1">
    <location>
        <begin position="128"/>
        <end position="137"/>
    </location>
</feature>
<keyword evidence="1" id="KW-0245">EGF-like domain</keyword>
<dbReference type="Gene3D" id="2.60.120.260">
    <property type="entry name" value="Galactose-binding domain-like"/>
    <property type="match status" value="1"/>
</dbReference>
<dbReference type="Proteomes" id="UP001249851">
    <property type="component" value="Unassembled WGS sequence"/>
</dbReference>
<dbReference type="EMBL" id="JARQWQ010000002">
    <property type="protein sequence ID" value="KAK2573279.1"/>
    <property type="molecule type" value="Genomic_DNA"/>
</dbReference>
<dbReference type="SMART" id="SM00181">
    <property type="entry name" value="EGF"/>
    <property type="match status" value="1"/>
</dbReference>
<dbReference type="InterPro" id="IPR003609">
    <property type="entry name" value="Pan_app"/>
</dbReference>
<dbReference type="PROSITE" id="PS00022">
    <property type="entry name" value="EGF_1"/>
    <property type="match status" value="1"/>
</dbReference>
<sequence>MAQALILLLLFAYHSTGFHDCITTSSVRDYMLIGHSYKTSSDKSLLSCVISCDRDQQCYSINYIISSKTCEFSDATRLSHPQKFIFSRDVVYIDHLSRPSGSCEGDRPCKNNGKCANVASRPGFVCHCQHNYMGDTCSVCSSPSMGMQDGRILDQHVTASSEGRWLLKKFKPFEARLWLGSASWVSTLIDSDPWLQVNFSPQVKLISGIATQGNPLYDWWTTSFILKFSMNEKTGWSKYTRGQGNVKIFSGNSDRNKVMKHGLSPPIKASLIRVLPRTKHRRYALRLELYGCSFIDD</sequence>
<dbReference type="SUPFAM" id="SSF57414">
    <property type="entry name" value="Hairpin loop containing domain-like"/>
    <property type="match status" value="1"/>
</dbReference>
<evidence type="ECO:0000259" key="3">
    <source>
        <dbReference type="PROSITE" id="PS50022"/>
    </source>
</evidence>
<gene>
    <name evidence="6" type="ORF">P5673_000918</name>
</gene>
<dbReference type="Pfam" id="PF00754">
    <property type="entry name" value="F5_F8_type_C"/>
    <property type="match status" value="1"/>
</dbReference>
<dbReference type="AlphaFoldDB" id="A0AAD9R585"/>
<keyword evidence="1" id="KW-1015">Disulfide bond</keyword>
<evidence type="ECO:0000259" key="5">
    <source>
        <dbReference type="PROSITE" id="PS50948"/>
    </source>
</evidence>
<dbReference type="PROSITE" id="PS50026">
    <property type="entry name" value="EGF_3"/>
    <property type="match status" value="1"/>
</dbReference>
<evidence type="ECO:0000313" key="6">
    <source>
        <dbReference type="EMBL" id="KAK2573279.1"/>
    </source>
</evidence>
<feature type="domain" description="Apple" evidence="5">
    <location>
        <begin position="21"/>
        <end position="97"/>
    </location>
</feature>
<evidence type="ECO:0000256" key="1">
    <source>
        <dbReference type="PROSITE-ProRule" id="PRU00076"/>
    </source>
</evidence>
<dbReference type="InterPro" id="IPR008979">
    <property type="entry name" value="Galactose-bd-like_sf"/>
</dbReference>
<reference evidence="6" key="2">
    <citation type="journal article" date="2023" name="Science">
        <title>Genomic signatures of disease resistance in endangered staghorn corals.</title>
        <authorList>
            <person name="Vollmer S.V."/>
            <person name="Selwyn J.D."/>
            <person name="Despard B.A."/>
            <person name="Roesel C.L."/>
        </authorList>
    </citation>
    <scope>NUCLEOTIDE SEQUENCE</scope>
    <source>
        <strain evidence="6">K2</strain>
    </source>
</reference>
<accession>A0AAD9R585</accession>
<reference evidence="6" key="1">
    <citation type="journal article" date="2023" name="G3 (Bethesda)">
        <title>Whole genome assembly and annotation of the endangered Caribbean coral Acropora cervicornis.</title>
        <authorList>
            <person name="Selwyn J.D."/>
            <person name="Vollmer S.V."/>
        </authorList>
    </citation>
    <scope>NUCLEOTIDE SEQUENCE</scope>
    <source>
        <strain evidence="6">K2</strain>
    </source>
</reference>
<evidence type="ECO:0000313" key="7">
    <source>
        <dbReference type="Proteomes" id="UP001249851"/>
    </source>
</evidence>
<dbReference type="PANTHER" id="PTHR24543:SF325">
    <property type="entry name" value="F5_8 TYPE C DOMAIN-CONTAINING PROTEIN"/>
    <property type="match status" value="1"/>
</dbReference>
<feature type="chain" id="PRO_5042213629" evidence="2">
    <location>
        <begin position="18"/>
        <end position="297"/>
    </location>
</feature>
<dbReference type="PROSITE" id="PS50948">
    <property type="entry name" value="PAN"/>
    <property type="match status" value="1"/>
</dbReference>
<proteinExistence type="predicted"/>
<dbReference type="InterPro" id="IPR000742">
    <property type="entry name" value="EGF"/>
</dbReference>
<feature type="domain" description="EGF-like" evidence="4">
    <location>
        <begin position="99"/>
        <end position="138"/>
    </location>
</feature>
<dbReference type="PROSITE" id="PS01286">
    <property type="entry name" value="FA58C_2"/>
    <property type="match status" value="1"/>
</dbReference>
<dbReference type="PANTHER" id="PTHR24543">
    <property type="entry name" value="MULTICOPPER OXIDASE-RELATED"/>
    <property type="match status" value="1"/>
</dbReference>
<feature type="domain" description="F5/8 type C" evidence="3">
    <location>
        <begin position="140"/>
        <end position="292"/>
    </location>
</feature>
<keyword evidence="7" id="KW-1185">Reference proteome</keyword>
<feature type="signal peptide" evidence="2">
    <location>
        <begin position="1"/>
        <end position="17"/>
    </location>
</feature>